<sequence length="309" mass="33408">MATAEPDVSGTPAADAVGDVLSPALRSLLATLRLRPRHAPGRQGIGHHASRNRGSGLEFSQYRAYESGDEPRQIDWKLYARSDRFFVREAERDSPVRAWVLLDTTASMTQADEAAPTRTRFDVARLLTTCVYEIAQRQGDACGLVLCGGAGVALVTPGTGPRQRDRLRHALAAVRPGGEWPEAKALAPAWGRIARGDLVVAIGDWFDDTAVEQLVQLANAGRDVTALQVLTADERDFPFRDGRRFVEQEAGESLLGDGPALRADYLARFETARRALAARFAAAGIRFATHVIDTPPATVLGALFGDRAP</sequence>
<dbReference type="Proteomes" id="UP001430360">
    <property type="component" value="Unassembled WGS sequence"/>
</dbReference>
<evidence type="ECO:0000313" key="3">
    <source>
        <dbReference type="Proteomes" id="UP001430360"/>
    </source>
</evidence>
<feature type="domain" description="DUF58" evidence="1">
    <location>
        <begin position="61"/>
        <end position="270"/>
    </location>
</feature>
<accession>A0ABS8UI23</accession>
<dbReference type="Gene3D" id="3.40.50.410">
    <property type="entry name" value="von Willebrand factor, type A domain"/>
    <property type="match status" value="1"/>
</dbReference>
<comment type="caution">
    <text evidence="2">The sequence shown here is derived from an EMBL/GenBank/DDBJ whole genome shotgun (WGS) entry which is preliminary data.</text>
</comment>
<keyword evidence="3" id="KW-1185">Reference proteome</keyword>
<dbReference type="PANTHER" id="PTHR33608:SF7">
    <property type="entry name" value="DUF58 DOMAIN-CONTAINING PROTEIN"/>
    <property type="match status" value="1"/>
</dbReference>
<gene>
    <name evidence="2" type="ORF">LTT95_16260</name>
</gene>
<dbReference type="InterPro" id="IPR002881">
    <property type="entry name" value="DUF58"/>
</dbReference>
<evidence type="ECO:0000313" key="2">
    <source>
        <dbReference type="EMBL" id="MCD9098492.1"/>
    </source>
</evidence>
<proteinExistence type="predicted"/>
<reference evidence="2" key="1">
    <citation type="submission" date="2021-12" db="EMBL/GenBank/DDBJ databases">
        <authorList>
            <person name="Ulrich A."/>
        </authorList>
    </citation>
    <scope>NUCLEOTIDE SEQUENCE</scope>
    <source>
        <strain evidence="2">A1P009</strain>
    </source>
</reference>
<dbReference type="Pfam" id="PF01882">
    <property type="entry name" value="DUF58"/>
    <property type="match status" value="1"/>
</dbReference>
<dbReference type="InterPro" id="IPR036465">
    <property type="entry name" value="vWFA_dom_sf"/>
</dbReference>
<dbReference type="RefSeq" id="WP_232137798.1">
    <property type="nucleotide sequence ID" value="NZ_CP089507.1"/>
</dbReference>
<protein>
    <submittedName>
        <fullName evidence="2">DUF58 domain-containing protein</fullName>
    </submittedName>
</protein>
<organism evidence="2 3">
    <name type="scientific">Luteimonas fraxinea</name>
    <dbReference type="NCBI Taxonomy" id="2901869"/>
    <lineage>
        <taxon>Bacteria</taxon>
        <taxon>Pseudomonadati</taxon>
        <taxon>Pseudomonadota</taxon>
        <taxon>Gammaproteobacteria</taxon>
        <taxon>Lysobacterales</taxon>
        <taxon>Lysobacteraceae</taxon>
        <taxon>Luteimonas</taxon>
    </lineage>
</organism>
<dbReference type="SUPFAM" id="SSF53300">
    <property type="entry name" value="vWA-like"/>
    <property type="match status" value="1"/>
</dbReference>
<dbReference type="PANTHER" id="PTHR33608">
    <property type="entry name" value="BLL2464 PROTEIN"/>
    <property type="match status" value="1"/>
</dbReference>
<dbReference type="EMBL" id="JAJQKU010000006">
    <property type="protein sequence ID" value="MCD9098492.1"/>
    <property type="molecule type" value="Genomic_DNA"/>
</dbReference>
<evidence type="ECO:0000259" key="1">
    <source>
        <dbReference type="Pfam" id="PF01882"/>
    </source>
</evidence>
<name>A0ABS8UI23_9GAMM</name>
<reference evidence="2" key="2">
    <citation type="journal article" date="2022" name="Syst. Appl. Microbiol.">
        <title>Physiological and genomic characterisation of Luteimonas fraxinea sp. nov., a bacterial species associated with trees tolerant to ash dieback.</title>
        <authorList>
            <person name="Ulrich K."/>
            <person name="Becker R."/>
            <person name="Behrendt U."/>
            <person name="Kube M."/>
            <person name="Schneck V."/>
            <person name="Ulrich A."/>
        </authorList>
    </citation>
    <scope>NUCLEOTIDE SEQUENCE</scope>
    <source>
        <strain evidence="2">A1P009</strain>
    </source>
</reference>